<feature type="domain" description="Protein kinase" evidence="15">
    <location>
        <begin position="558"/>
        <end position="830"/>
    </location>
</feature>
<sequence>MGLSSVVLLVFLQLILPGLCQVEDCGGTSNYTDTSTGLAWVSDAGFTRHGKVAKVQSSSEHRQQYQLHRYFPNDSRKYCYTLWTTQSRRYLVRATFLYGGSDSESSYPDFHLYLDCTQWSTIRIIDPSRIYVEEMIIRAASTSIEVCLCCASAGYPFISTLELRPLNTSMYVTDYEKDFYLQVSARVNFGAMSKDPIRYPDDPYDRIWASDIDRRQNYLVDVAGGTEKISTTRNIKTNMREHPPVKVMQTAVVGTLGVLSYRLDLYGFPANARAYAYLAEIEDLAVNETRKFTLQKPHIPGYSNAVVDIAENANGSYILYEPSFMNVSLDFVLSFSLLKTKGSTRGPLLNAIEFSKYVQIIQMTEAQDIMVLDAIRSLSSEGNWRSEDGDPCLPSQWTWLNCSSSTPPRITRMWLDGNSLTGPIPDMSNLIRLTIMHLENNKLTGQIPSYLGDLPSLKELYDGNPELKLRNHGKNLKLVIGMAAGALFVFAILLWGIVFLWRNFRRKALRDNERCKSVQIASKVSTHFSVSRGGSLIVDEGLDVAYHITLAEIEEATDSFSKQIGEGSFGAVYYGKLEDGKEVAVKSSNGRSIHGNQQFVNEVAILSRIHHRNLVPLIGYCEEGCQRILFLLMNVNFLFSVTSRIIPSLTHSLICWIDPLKQKRLDWLSRLSIAEDAARGLEYLHSGCDPTIIHRDVKTSNILLDIRMKAKVSDFGLSRQADEDLTHVSSVACGTVGYLDPEYYATQKLTDKSDVYSFGVVLLELITGKKPISSEDYGSEWNIVHWARSFVHKGDITSITDPSLEGSFKVDSVWRLAEIAIQSVEPHGFLRPRMQEVVQAIQDAIKIERESIQTSASSPGSSSTRSLCTWSESNPLQIITDDLSSKTLLPSVR</sequence>
<dbReference type="Proteomes" id="UP000652761">
    <property type="component" value="Unassembled WGS sequence"/>
</dbReference>
<evidence type="ECO:0000256" key="8">
    <source>
        <dbReference type="ARBA" id="ARBA00022840"/>
    </source>
</evidence>
<dbReference type="InterPro" id="IPR001245">
    <property type="entry name" value="Ser-Thr/Tyr_kinase_cat_dom"/>
</dbReference>
<keyword evidence="9 13" id="KW-1133">Transmembrane helix</keyword>
<dbReference type="Gene3D" id="3.30.200.20">
    <property type="entry name" value="Phosphorylase Kinase, domain 1"/>
    <property type="match status" value="1"/>
</dbReference>
<evidence type="ECO:0000256" key="6">
    <source>
        <dbReference type="ARBA" id="ARBA00022741"/>
    </source>
</evidence>
<dbReference type="GO" id="GO:0004674">
    <property type="term" value="F:protein serine/threonine kinase activity"/>
    <property type="evidence" value="ECO:0007669"/>
    <property type="project" value="UniProtKB-KW"/>
</dbReference>
<keyword evidence="2" id="KW-0723">Serine/threonine-protein kinase</keyword>
<name>A0A843V9G5_COLES</name>
<keyword evidence="10 13" id="KW-0472">Membrane</keyword>
<dbReference type="InterPro" id="IPR032675">
    <property type="entry name" value="LRR_dom_sf"/>
</dbReference>
<dbReference type="SUPFAM" id="SSF52058">
    <property type="entry name" value="L domain-like"/>
    <property type="match status" value="1"/>
</dbReference>
<keyword evidence="4" id="KW-0808">Transferase</keyword>
<dbReference type="InterPro" id="IPR000719">
    <property type="entry name" value="Prot_kinase_dom"/>
</dbReference>
<evidence type="ECO:0000256" key="5">
    <source>
        <dbReference type="ARBA" id="ARBA00022692"/>
    </source>
</evidence>
<keyword evidence="6 12" id="KW-0547">Nucleotide-binding</keyword>
<dbReference type="InterPro" id="IPR011009">
    <property type="entry name" value="Kinase-like_dom_sf"/>
</dbReference>
<evidence type="ECO:0000256" key="10">
    <source>
        <dbReference type="ARBA" id="ARBA00023136"/>
    </source>
</evidence>
<dbReference type="FunFam" id="1.10.510.10:FF:000146">
    <property type="entry name" value="LRR receptor-like serine/threonine-protein kinase IOS1"/>
    <property type="match status" value="1"/>
</dbReference>
<keyword evidence="8 12" id="KW-0067">ATP-binding</keyword>
<keyword evidence="3" id="KW-0597">Phosphoprotein</keyword>
<organism evidence="16 17">
    <name type="scientific">Colocasia esculenta</name>
    <name type="common">Wild taro</name>
    <name type="synonym">Arum esculentum</name>
    <dbReference type="NCBI Taxonomy" id="4460"/>
    <lineage>
        <taxon>Eukaryota</taxon>
        <taxon>Viridiplantae</taxon>
        <taxon>Streptophyta</taxon>
        <taxon>Embryophyta</taxon>
        <taxon>Tracheophyta</taxon>
        <taxon>Spermatophyta</taxon>
        <taxon>Magnoliopsida</taxon>
        <taxon>Liliopsida</taxon>
        <taxon>Araceae</taxon>
        <taxon>Aroideae</taxon>
        <taxon>Colocasieae</taxon>
        <taxon>Colocasia</taxon>
    </lineage>
</organism>
<evidence type="ECO:0000313" key="16">
    <source>
        <dbReference type="EMBL" id="MQL91207.1"/>
    </source>
</evidence>
<keyword evidence="5 13" id="KW-0812">Transmembrane</keyword>
<dbReference type="OrthoDB" id="1111193at2759"/>
<keyword evidence="14" id="KW-0732">Signal</keyword>
<evidence type="ECO:0000256" key="12">
    <source>
        <dbReference type="PROSITE-ProRule" id="PRU10141"/>
    </source>
</evidence>
<evidence type="ECO:0000256" key="11">
    <source>
        <dbReference type="ARBA" id="ARBA00023170"/>
    </source>
</evidence>
<dbReference type="GO" id="GO:0005886">
    <property type="term" value="C:plasma membrane"/>
    <property type="evidence" value="ECO:0007669"/>
    <property type="project" value="UniProtKB-SubCell"/>
</dbReference>
<dbReference type="Gene3D" id="1.10.510.10">
    <property type="entry name" value="Transferase(Phosphotransferase) domain 1"/>
    <property type="match status" value="1"/>
</dbReference>
<proteinExistence type="predicted"/>
<comment type="subcellular location">
    <subcellularLocation>
        <location evidence="1">Cell membrane</location>
        <topology evidence="1">Single-pass membrane protein</topology>
    </subcellularLocation>
</comment>
<dbReference type="PANTHER" id="PTHR45631:SF19">
    <property type="entry name" value="PROTEIN KINASE DOMAIN-CONTAINING PROTEIN"/>
    <property type="match status" value="1"/>
</dbReference>
<feature type="binding site" evidence="12">
    <location>
        <position position="586"/>
    </location>
    <ligand>
        <name>ATP</name>
        <dbReference type="ChEBI" id="CHEBI:30616"/>
    </ligand>
</feature>
<dbReference type="SMART" id="SM00220">
    <property type="entry name" value="S_TKc"/>
    <property type="match status" value="1"/>
</dbReference>
<evidence type="ECO:0000256" key="1">
    <source>
        <dbReference type="ARBA" id="ARBA00004162"/>
    </source>
</evidence>
<evidence type="ECO:0000259" key="15">
    <source>
        <dbReference type="PROSITE" id="PS50011"/>
    </source>
</evidence>
<evidence type="ECO:0000313" key="17">
    <source>
        <dbReference type="Proteomes" id="UP000652761"/>
    </source>
</evidence>
<dbReference type="PANTHER" id="PTHR45631">
    <property type="entry name" value="OS07G0107800 PROTEIN-RELATED"/>
    <property type="match status" value="1"/>
</dbReference>
<evidence type="ECO:0000256" key="4">
    <source>
        <dbReference type="ARBA" id="ARBA00022679"/>
    </source>
</evidence>
<evidence type="ECO:0000256" key="7">
    <source>
        <dbReference type="ARBA" id="ARBA00022777"/>
    </source>
</evidence>
<comment type="caution">
    <text evidence="16">The sequence shown here is derived from an EMBL/GenBank/DDBJ whole genome shotgun (WGS) entry which is preliminary data.</text>
</comment>
<feature type="transmembrane region" description="Helical" evidence="13">
    <location>
        <begin position="478"/>
        <end position="501"/>
    </location>
</feature>
<dbReference type="Gene3D" id="3.80.10.10">
    <property type="entry name" value="Ribonuclease Inhibitor"/>
    <property type="match status" value="1"/>
</dbReference>
<evidence type="ECO:0000256" key="13">
    <source>
        <dbReference type="SAM" id="Phobius"/>
    </source>
</evidence>
<protein>
    <recommendedName>
        <fullName evidence="15">Protein kinase domain-containing protein</fullName>
    </recommendedName>
</protein>
<keyword evidence="7" id="KW-0418">Kinase</keyword>
<evidence type="ECO:0000256" key="9">
    <source>
        <dbReference type="ARBA" id="ARBA00022989"/>
    </source>
</evidence>
<feature type="chain" id="PRO_5032707986" description="Protein kinase domain-containing protein" evidence="14">
    <location>
        <begin position="21"/>
        <end position="893"/>
    </location>
</feature>
<dbReference type="InterPro" id="IPR008271">
    <property type="entry name" value="Ser/Thr_kinase_AS"/>
</dbReference>
<dbReference type="PROSITE" id="PS00108">
    <property type="entry name" value="PROTEIN_KINASE_ST"/>
    <property type="match status" value="1"/>
</dbReference>
<evidence type="ECO:0000256" key="14">
    <source>
        <dbReference type="SAM" id="SignalP"/>
    </source>
</evidence>
<keyword evidence="11" id="KW-0675">Receptor</keyword>
<evidence type="ECO:0000256" key="3">
    <source>
        <dbReference type="ARBA" id="ARBA00022553"/>
    </source>
</evidence>
<dbReference type="PROSITE" id="PS00107">
    <property type="entry name" value="PROTEIN_KINASE_ATP"/>
    <property type="match status" value="1"/>
</dbReference>
<dbReference type="EMBL" id="NMUH01001314">
    <property type="protein sequence ID" value="MQL91207.1"/>
    <property type="molecule type" value="Genomic_DNA"/>
</dbReference>
<dbReference type="PROSITE" id="PS50011">
    <property type="entry name" value="PROTEIN_KINASE_DOM"/>
    <property type="match status" value="1"/>
</dbReference>
<dbReference type="Pfam" id="PF07714">
    <property type="entry name" value="PK_Tyr_Ser-Thr"/>
    <property type="match status" value="1"/>
</dbReference>
<dbReference type="AlphaFoldDB" id="A0A843V9G5"/>
<keyword evidence="17" id="KW-1185">Reference proteome</keyword>
<dbReference type="InterPro" id="IPR024788">
    <property type="entry name" value="Malectin-like_Carb-bd_dom"/>
</dbReference>
<dbReference type="GO" id="GO:0005524">
    <property type="term" value="F:ATP binding"/>
    <property type="evidence" value="ECO:0007669"/>
    <property type="project" value="UniProtKB-UniRule"/>
</dbReference>
<evidence type="ECO:0000256" key="2">
    <source>
        <dbReference type="ARBA" id="ARBA00022527"/>
    </source>
</evidence>
<dbReference type="InterPro" id="IPR017441">
    <property type="entry name" value="Protein_kinase_ATP_BS"/>
</dbReference>
<feature type="signal peptide" evidence="14">
    <location>
        <begin position="1"/>
        <end position="20"/>
    </location>
</feature>
<gene>
    <name evidence="16" type="ORF">Taro_023806</name>
</gene>
<accession>A0A843V9G5</accession>
<dbReference type="Pfam" id="PF12819">
    <property type="entry name" value="Malectin_like"/>
    <property type="match status" value="1"/>
</dbReference>
<dbReference type="SUPFAM" id="SSF56112">
    <property type="entry name" value="Protein kinase-like (PK-like)"/>
    <property type="match status" value="1"/>
</dbReference>
<reference evidence="16" key="1">
    <citation type="submission" date="2017-07" db="EMBL/GenBank/DDBJ databases">
        <title>Taro Niue Genome Assembly and Annotation.</title>
        <authorList>
            <person name="Atibalentja N."/>
            <person name="Keating K."/>
            <person name="Fields C.J."/>
        </authorList>
    </citation>
    <scope>NUCLEOTIDE SEQUENCE</scope>
    <source>
        <strain evidence="16">Niue_2</strain>
        <tissue evidence="16">Leaf</tissue>
    </source>
</reference>